<evidence type="ECO:0008006" key="5">
    <source>
        <dbReference type="Google" id="ProtNLM"/>
    </source>
</evidence>
<reference evidence="3 4" key="1">
    <citation type="submission" date="2016-03" db="EMBL/GenBank/DDBJ databases">
        <authorList>
            <person name="Ploux O."/>
        </authorList>
    </citation>
    <scope>NUCLEOTIDE SEQUENCE [LARGE SCALE GENOMIC DNA]</scope>
    <source>
        <strain evidence="3 4">LPB0076</strain>
    </source>
</reference>
<evidence type="ECO:0000256" key="2">
    <source>
        <dbReference type="ARBA" id="ARBA00022737"/>
    </source>
</evidence>
<keyword evidence="1" id="KW-0433">Leucine-rich repeat</keyword>
<organism evidence="3 4">
    <name type="scientific">Flavobacterium crassostreae</name>
    <dbReference type="NCBI Taxonomy" id="1763534"/>
    <lineage>
        <taxon>Bacteria</taxon>
        <taxon>Pseudomonadati</taxon>
        <taxon>Bacteroidota</taxon>
        <taxon>Flavobacteriia</taxon>
        <taxon>Flavobacteriales</taxon>
        <taxon>Flavobacteriaceae</taxon>
        <taxon>Flavobacterium</taxon>
    </lineage>
</organism>
<gene>
    <name evidence="3" type="ORF">LPBF_02345</name>
</gene>
<dbReference type="AlphaFoldDB" id="A0A1B9E8V3"/>
<dbReference type="PANTHER" id="PTHR47566">
    <property type="match status" value="1"/>
</dbReference>
<protein>
    <recommendedName>
        <fullName evidence="5">Internalin</fullName>
    </recommendedName>
</protein>
<evidence type="ECO:0000313" key="3">
    <source>
        <dbReference type="EMBL" id="OCB78387.1"/>
    </source>
</evidence>
<dbReference type="SUPFAM" id="SSF52058">
    <property type="entry name" value="L domain-like"/>
    <property type="match status" value="1"/>
</dbReference>
<accession>A0A1B9E8V3</accession>
<evidence type="ECO:0000256" key="1">
    <source>
        <dbReference type="ARBA" id="ARBA00022614"/>
    </source>
</evidence>
<dbReference type="InterPro" id="IPR052574">
    <property type="entry name" value="CDIRP"/>
</dbReference>
<keyword evidence="4" id="KW-1185">Reference proteome</keyword>
<dbReference type="PANTHER" id="PTHR47566:SF1">
    <property type="entry name" value="PROTEIN NUD1"/>
    <property type="match status" value="1"/>
</dbReference>
<evidence type="ECO:0000313" key="4">
    <source>
        <dbReference type="Proteomes" id="UP000093510"/>
    </source>
</evidence>
<dbReference type="GO" id="GO:0035591">
    <property type="term" value="F:signaling adaptor activity"/>
    <property type="evidence" value="ECO:0007669"/>
    <property type="project" value="TreeGrafter"/>
</dbReference>
<dbReference type="OrthoDB" id="1331816at2"/>
<dbReference type="Proteomes" id="UP000093510">
    <property type="component" value="Unassembled WGS sequence"/>
</dbReference>
<dbReference type="Gene3D" id="3.80.10.10">
    <property type="entry name" value="Ribonuclease Inhibitor"/>
    <property type="match status" value="1"/>
</dbReference>
<dbReference type="STRING" id="1763534.GCA_001831475_02387"/>
<dbReference type="InterPro" id="IPR032675">
    <property type="entry name" value="LRR_dom_sf"/>
</dbReference>
<proteinExistence type="predicted"/>
<dbReference type="RefSeq" id="WP_066332009.1">
    <property type="nucleotide sequence ID" value="NZ_CP017688.1"/>
</dbReference>
<sequence>MKKLFFLALATQLVACTTDNKETTVSAVALEKENTSKPNPGPEDYNSAEFLRFSQTNTTARTAAYVATAIPDAALRNKLLTLGAAVDNSSTTDNIVLIDNTRGGLNLDSSGISDLTGIQAYTSLVQLSVAGNNLSSIAISGLPNLAYFDCRYNATLTSVNLSVHTKLAQIWCNNNPSLTTLILPTATTTLWGLWCYSANLTNLNLNGNTNLNSLFCQSNKLTNSFFSSLKYYTNLKGVNLSANKMTVLDLHLNTQLTSFWCYSNSLLTDINIRNGFNSNIVNQDFRYNTKAPLIHVDAAFLPNANTLWPKRGTSIYTAN</sequence>
<comment type="caution">
    <text evidence="3">The sequence shown here is derived from an EMBL/GenBank/DDBJ whole genome shotgun (WGS) entry which is preliminary data.</text>
</comment>
<dbReference type="EMBL" id="LVEP01000011">
    <property type="protein sequence ID" value="OCB78387.1"/>
    <property type="molecule type" value="Genomic_DNA"/>
</dbReference>
<keyword evidence="2" id="KW-0677">Repeat</keyword>
<name>A0A1B9E8V3_9FLAO</name>